<evidence type="ECO:0000313" key="7">
    <source>
        <dbReference type="EMBL" id="SDG08145.1"/>
    </source>
</evidence>
<feature type="domain" description="Histidine kinase" evidence="5">
    <location>
        <begin position="171"/>
        <end position="397"/>
    </location>
</feature>
<dbReference type="InterPro" id="IPR036890">
    <property type="entry name" value="HATPase_C_sf"/>
</dbReference>
<dbReference type="SUPFAM" id="SSF47384">
    <property type="entry name" value="Homodimeric domain of signal transducing histidine kinase"/>
    <property type="match status" value="1"/>
</dbReference>
<dbReference type="SUPFAM" id="SSF55874">
    <property type="entry name" value="ATPase domain of HSP90 chaperone/DNA topoisomerase II/histidine kinase"/>
    <property type="match status" value="1"/>
</dbReference>
<keyword evidence="3" id="KW-0597">Phosphoprotein</keyword>
<evidence type="ECO:0000313" key="8">
    <source>
        <dbReference type="Proteomes" id="UP000243378"/>
    </source>
</evidence>
<evidence type="ECO:0000256" key="4">
    <source>
        <dbReference type="ARBA" id="ARBA00022777"/>
    </source>
</evidence>
<dbReference type="InterPro" id="IPR035965">
    <property type="entry name" value="PAS-like_dom_sf"/>
</dbReference>
<dbReference type="CDD" id="cd00130">
    <property type="entry name" value="PAS"/>
    <property type="match status" value="1"/>
</dbReference>
<comment type="catalytic activity">
    <reaction evidence="1">
        <text>ATP + protein L-histidine = ADP + protein N-phospho-L-histidine.</text>
        <dbReference type="EC" id="2.7.13.3"/>
    </reaction>
</comment>
<dbReference type="InterPro" id="IPR013656">
    <property type="entry name" value="PAS_4"/>
</dbReference>
<dbReference type="InterPro" id="IPR005467">
    <property type="entry name" value="His_kinase_dom"/>
</dbReference>
<dbReference type="GO" id="GO:0000155">
    <property type="term" value="F:phosphorelay sensor kinase activity"/>
    <property type="evidence" value="ECO:0007669"/>
    <property type="project" value="InterPro"/>
</dbReference>
<dbReference type="InterPro" id="IPR003661">
    <property type="entry name" value="HisK_dim/P_dom"/>
</dbReference>
<dbReference type="InterPro" id="IPR036097">
    <property type="entry name" value="HisK_dim/P_sf"/>
</dbReference>
<evidence type="ECO:0000256" key="2">
    <source>
        <dbReference type="ARBA" id="ARBA00012438"/>
    </source>
</evidence>
<evidence type="ECO:0000259" key="5">
    <source>
        <dbReference type="PROSITE" id="PS50109"/>
    </source>
</evidence>
<dbReference type="PANTHER" id="PTHR43065:SF42">
    <property type="entry name" value="TWO-COMPONENT SENSOR PPRA"/>
    <property type="match status" value="1"/>
</dbReference>
<dbReference type="InterPro" id="IPR000014">
    <property type="entry name" value="PAS"/>
</dbReference>
<evidence type="ECO:0000256" key="1">
    <source>
        <dbReference type="ARBA" id="ARBA00000085"/>
    </source>
</evidence>
<dbReference type="EC" id="2.7.13.3" evidence="2"/>
<dbReference type="InterPro" id="IPR003594">
    <property type="entry name" value="HATPase_dom"/>
</dbReference>
<reference evidence="7 8" key="1">
    <citation type="submission" date="2016-10" db="EMBL/GenBank/DDBJ databases">
        <authorList>
            <person name="de Groot N.N."/>
        </authorList>
    </citation>
    <scope>NUCLEOTIDE SEQUENCE [LARGE SCALE GENOMIC DNA]</scope>
    <source>
        <strain evidence="7 8">LMG 25475</strain>
    </source>
</reference>
<sequence length="411" mass="44848">MPKNSLSISVQLPAGSSLASKLNHELIEHLPVGVYLCDASGTVVAYNRKAAEIWGETPSVGDSQVKFCGAHKLLTLQGVHVPHEQTPLAEILVTRKAVTNFRTIVERRDGSRVPVLANIVPLFDDAGTMLGFMNSVQDLRHQIEQELAQQHLESALFQSQKMEVVGQITSGLAHDFNNQLASMSMALSLMEKEVETANSSRLSKYYALCRESVERATGLAENLLRFSRKRAKRLERVDPNQILLGMASLVRTAIGSKILLNLSLAPDARFLKANKQQLESAVLNLAINARDAMPDGGTLTISTHEAHLDRANFSHHNSNFKPGSYTVISVIDTGCGMAPEVLDKVFAPFFTTKEDGQGTGLGLSMVRGFVNEMNGQLTVESEPGQGSCFRLHFPCYGSEHSIAIDGVDQPR</sequence>
<evidence type="ECO:0000259" key="6">
    <source>
        <dbReference type="PROSITE" id="PS50113"/>
    </source>
</evidence>
<dbReference type="Pfam" id="PF08448">
    <property type="entry name" value="PAS_4"/>
    <property type="match status" value="1"/>
</dbReference>
<keyword evidence="4 7" id="KW-0418">Kinase</keyword>
<feature type="domain" description="PAC" evidence="6">
    <location>
        <begin position="99"/>
        <end position="151"/>
    </location>
</feature>
<evidence type="ECO:0000256" key="3">
    <source>
        <dbReference type="ARBA" id="ARBA00022553"/>
    </source>
</evidence>
<dbReference type="EMBL" id="FNBM01000007">
    <property type="protein sequence ID" value="SDG08145.1"/>
    <property type="molecule type" value="Genomic_DNA"/>
</dbReference>
<dbReference type="PANTHER" id="PTHR43065">
    <property type="entry name" value="SENSOR HISTIDINE KINASE"/>
    <property type="match status" value="1"/>
</dbReference>
<dbReference type="RefSeq" id="WP_092369549.1">
    <property type="nucleotide sequence ID" value="NZ_FNBM01000007.1"/>
</dbReference>
<organism evidence="7 8">
    <name type="scientific">Phytopseudomonas seleniipraecipitans</name>
    <dbReference type="NCBI Taxonomy" id="640205"/>
    <lineage>
        <taxon>Bacteria</taxon>
        <taxon>Pseudomonadati</taxon>
        <taxon>Pseudomonadota</taxon>
        <taxon>Gammaproteobacteria</taxon>
        <taxon>Pseudomonadales</taxon>
        <taxon>Pseudomonadaceae</taxon>
        <taxon>Phytopseudomonas</taxon>
    </lineage>
</organism>
<dbReference type="Gene3D" id="1.10.287.130">
    <property type="match status" value="1"/>
</dbReference>
<dbReference type="OrthoDB" id="1931120at2"/>
<dbReference type="InterPro" id="IPR004358">
    <property type="entry name" value="Sig_transdc_His_kin-like_C"/>
</dbReference>
<dbReference type="STRING" id="640205.SAMN05216381_3063"/>
<dbReference type="Gene3D" id="3.30.565.10">
    <property type="entry name" value="Histidine kinase-like ATPase, C-terminal domain"/>
    <property type="match status" value="1"/>
</dbReference>
<dbReference type="PROSITE" id="PS50113">
    <property type="entry name" value="PAC"/>
    <property type="match status" value="1"/>
</dbReference>
<dbReference type="SMART" id="SM00387">
    <property type="entry name" value="HATPase_c"/>
    <property type="match status" value="1"/>
</dbReference>
<accession>A0A1G7RBX3</accession>
<dbReference type="Gene3D" id="3.30.450.20">
    <property type="entry name" value="PAS domain"/>
    <property type="match status" value="1"/>
</dbReference>
<gene>
    <name evidence="7" type="ORF">SAMN05216381_3063</name>
</gene>
<dbReference type="AlphaFoldDB" id="A0A1G7RBX3"/>
<dbReference type="CDD" id="cd00082">
    <property type="entry name" value="HisKA"/>
    <property type="match status" value="1"/>
</dbReference>
<proteinExistence type="predicted"/>
<dbReference type="Proteomes" id="UP000243378">
    <property type="component" value="Unassembled WGS sequence"/>
</dbReference>
<dbReference type="Pfam" id="PF02518">
    <property type="entry name" value="HATPase_c"/>
    <property type="match status" value="1"/>
</dbReference>
<dbReference type="SMART" id="SM00388">
    <property type="entry name" value="HisKA"/>
    <property type="match status" value="1"/>
</dbReference>
<dbReference type="Pfam" id="PF00512">
    <property type="entry name" value="HisKA"/>
    <property type="match status" value="1"/>
</dbReference>
<keyword evidence="4 7" id="KW-0808">Transferase</keyword>
<name>A0A1G7RBX3_9GAMM</name>
<dbReference type="SUPFAM" id="SSF55785">
    <property type="entry name" value="PYP-like sensor domain (PAS domain)"/>
    <property type="match status" value="1"/>
</dbReference>
<dbReference type="InterPro" id="IPR000700">
    <property type="entry name" value="PAS-assoc_C"/>
</dbReference>
<dbReference type="PRINTS" id="PR00344">
    <property type="entry name" value="BCTRLSENSOR"/>
</dbReference>
<dbReference type="PROSITE" id="PS50109">
    <property type="entry name" value="HIS_KIN"/>
    <property type="match status" value="1"/>
</dbReference>
<protein>
    <recommendedName>
        <fullName evidence="2">histidine kinase</fullName>
        <ecNumber evidence="2">2.7.13.3</ecNumber>
    </recommendedName>
</protein>